<organism evidence="1">
    <name type="scientific">Triticum urartu</name>
    <name type="common">Red wild einkorn</name>
    <name type="synonym">Crithodium urartu</name>
    <dbReference type="NCBI Taxonomy" id="4572"/>
    <lineage>
        <taxon>Eukaryota</taxon>
        <taxon>Viridiplantae</taxon>
        <taxon>Streptophyta</taxon>
        <taxon>Embryophyta</taxon>
        <taxon>Tracheophyta</taxon>
        <taxon>Spermatophyta</taxon>
        <taxon>Magnoliopsida</taxon>
        <taxon>Liliopsida</taxon>
        <taxon>Poales</taxon>
        <taxon>Poaceae</taxon>
        <taxon>BOP clade</taxon>
        <taxon>Pooideae</taxon>
        <taxon>Triticodae</taxon>
        <taxon>Triticeae</taxon>
        <taxon>Triticinae</taxon>
        <taxon>Triticum</taxon>
    </lineage>
</organism>
<sequence length="128" mass="13632">MGRGALACPASALPDWDSEEGWIDVLAAPTEAPDAVPLVIEEMTDLDNGAITNEEPSGAESGVLPITLDVEYNGDGNIAYDDSVRHLPNNILSCKRAVHNSFSHVEVSNVIASSRAYDARSESQQHQG</sequence>
<dbReference type="EMBL" id="KD096793">
    <property type="protein sequence ID" value="EMS61392.1"/>
    <property type="molecule type" value="Genomic_DNA"/>
</dbReference>
<gene>
    <name evidence="1" type="ORF">TRIUR3_09236</name>
</gene>
<dbReference type="STRING" id="4572.M7ZMP7"/>
<name>M7ZMP7_TRIUA</name>
<dbReference type="AlphaFoldDB" id="M7ZMP7"/>
<proteinExistence type="predicted"/>
<accession>M7ZMP7</accession>
<reference evidence="1" key="1">
    <citation type="journal article" date="2013" name="Nature">
        <title>Draft genome of the wheat A-genome progenitor Triticum urartu.</title>
        <authorList>
            <person name="Ling H.Q."/>
            <person name="Zhao S."/>
            <person name="Liu D."/>
            <person name="Wang J."/>
            <person name="Sun H."/>
            <person name="Zhang C."/>
            <person name="Fan H."/>
            <person name="Li D."/>
            <person name="Dong L."/>
            <person name="Tao Y."/>
            <person name="Gao C."/>
            <person name="Wu H."/>
            <person name="Li Y."/>
            <person name="Cui Y."/>
            <person name="Guo X."/>
            <person name="Zheng S."/>
            <person name="Wang B."/>
            <person name="Yu K."/>
            <person name="Liang Q."/>
            <person name="Yang W."/>
            <person name="Lou X."/>
            <person name="Chen J."/>
            <person name="Feng M."/>
            <person name="Jian J."/>
            <person name="Zhang X."/>
            <person name="Luo G."/>
            <person name="Jiang Y."/>
            <person name="Liu J."/>
            <person name="Wang Z."/>
            <person name="Sha Y."/>
            <person name="Zhang B."/>
            <person name="Wu H."/>
            <person name="Tang D."/>
            <person name="Shen Q."/>
            <person name="Xue P."/>
            <person name="Zou S."/>
            <person name="Wang X."/>
            <person name="Liu X."/>
            <person name="Wang F."/>
            <person name="Yang Y."/>
            <person name="An X."/>
            <person name="Dong Z."/>
            <person name="Zhang K."/>
            <person name="Zhang X."/>
            <person name="Luo M.C."/>
            <person name="Dvorak J."/>
            <person name="Tong Y."/>
            <person name="Wang J."/>
            <person name="Yang H."/>
            <person name="Li Z."/>
            <person name="Wang D."/>
            <person name="Zhang A."/>
            <person name="Wang J."/>
        </authorList>
    </citation>
    <scope>NUCLEOTIDE SEQUENCE</scope>
</reference>
<evidence type="ECO:0000313" key="1">
    <source>
        <dbReference type="EMBL" id="EMS61392.1"/>
    </source>
</evidence>
<protein>
    <submittedName>
        <fullName evidence="1">Uncharacterized protein</fullName>
    </submittedName>
</protein>